<feature type="transmembrane region" description="Helical" evidence="2">
    <location>
        <begin position="92"/>
        <end position="114"/>
    </location>
</feature>
<evidence type="ECO:0000256" key="1">
    <source>
        <dbReference type="SAM" id="MobiDB-lite"/>
    </source>
</evidence>
<organism evidence="3 4">
    <name type="scientific">Streptomyces atratus</name>
    <dbReference type="NCBI Taxonomy" id="1893"/>
    <lineage>
        <taxon>Bacteria</taxon>
        <taxon>Bacillati</taxon>
        <taxon>Actinomycetota</taxon>
        <taxon>Actinomycetes</taxon>
        <taxon>Kitasatosporales</taxon>
        <taxon>Streptomycetaceae</taxon>
        <taxon>Streptomyces</taxon>
    </lineage>
</organism>
<reference evidence="3 4" key="1">
    <citation type="submission" date="2016-11" db="EMBL/GenBank/DDBJ databases">
        <authorList>
            <person name="Jaros S."/>
            <person name="Januszkiewicz K."/>
            <person name="Wedrychowicz H."/>
        </authorList>
    </citation>
    <scope>NUCLEOTIDE SEQUENCE [LARGE SCALE GENOMIC DNA]</scope>
    <source>
        <strain evidence="3 4">OK807</strain>
    </source>
</reference>
<accession>A0A1K1TQ32</accession>
<keyword evidence="2" id="KW-0472">Membrane</keyword>
<feature type="transmembrane region" description="Helical" evidence="2">
    <location>
        <begin position="21"/>
        <end position="42"/>
    </location>
</feature>
<gene>
    <name evidence="3" type="ORF">SAMN02787144_1001215</name>
</gene>
<feature type="compositionally biased region" description="Pro residues" evidence="1">
    <location>
        <begin position="252"/>
        <end position="262"/>
    </location>
</feature>
<feature type="region of interest" description="Disordered" evidence="1">
    <location>
        <begin position="245"/>
        <end position="269"/>
    </location>
</feature>
<proteinExistence type="predicted"/>
<keyword evidence="2" id="KW-1133">Transmembrane helix</keyword>
<dbReference type="Proteomes" id="UP000181909">
    <property type="component" value="Unassembled WGS sequence"/>
</dbReference>
<feature type="transmembrane region" description="Helical" evidence="2">
    <location>
        <begin position="217"/>
        <end position="237"/>
    </location>
</feature>
<feature type="transmembrane region" description="Helical" evidence="2">
    <location>
        <begin position="144"/>
        <end position="168"/>
    </location>
</feature>
<evidence type="ECO:0000313" key="3">
    <source>
        <dbReference type="EMBL" id="SFX02873.1"/>
    </source>
</evidence>
<protein>
    <submittedName>
        <fullName evidence="3">Uncharacterized protein</fullName>
    </submittedName>
</protein>
<keyword evidence="2" id="KW-0812">Transmembrane</keyword>
<dbReference type="AlphaFoldDB" id="A0A1K1TQ32"/>
<evidence type="ECO:0000313" key="4">
    <source>
        <dbReference type="Proteomes" id="UP000181909"/>
    </source>
</evidence>
<dbReference type="EMBL" id="FPJO01000001">
    <property type="protein sequence ID" value="SFX02873.1"/>
    <property type="molecule type" value="Genomic_DNA"/>
</dbReference>
<feature type="transmembrane region" description="Helical" evidence="2">
    <location>
        <begin position="180"/>
        <end position="197"/>
    </location>
</feature>
<feature type="transmembrane region" description="Helical" evidence="2">
    <location>
        <begin position="62"/>
        <end position="80"/>
    </location>
</feature>
<name>A0A1K1TQ32_STRAR</name>
<evidence type="ECO:0000256" key="2">
    <source>
        <dbReference type="SAM" id="Phobius"/>
    </source>
</evidence>
<sequence>MGRVVFGAVAGRGGRRWVVGVVPWGVAAGAVAWCLVGSWRAARLENYPWNVWTPIGYGAVKGVFLGLLAGWCAVVVLRVVPVAWWRERGGVAVVRFAGLVLSGGLLGGLVPGTVRDFMGEPQPRTLYYFDGPRPESEWYWRPLLSEWLMCTVLPALGCAVLLAVGALVSVRSSRPERFGWAVPALVGVGLLFLPDWAASGAPEPVGNGDHVNESASAGLVVLATGLGLLVSAWVVWWRRRPRRPVGPASPGLTPPRSSPIPPRSVRGGG</sequence>